<protein>
    <submittedName>
        <fullName evidence="3">Uncharacterized protein</fullName>
    </submittedName>
</protein>
<reference evidence="4" key="1">
    <citation type="journal article" date="2019" name="Int. J. Syst. Evol. Microbiol.">
        <title>The Global Catalogue of Microorganisms (GCM) 10K type strain sequencing project: providing services to taxonomists for standard genome sequencing and annotation.</title>
        <authorList>
            <consortium name="The Broad Institute Genomics Platform"/>
            <consortium name="The Broad Institute Genome Sequencing Center for Infectious Disease"/>
            <person name="Wu L."/>
            <person name="Ma J."/>
        </authorList>
    </citation>
    <scope>NUCLEOTIDE SEQUENCE [LARGE SCALE GENOMIC DNA]</scope>
    <source>
        <strain evidence="4">CCUG 46385</strain>
    </source>
</reference>
<keyword evidence="2" id="KW-1133">Transmembrane helix</keyword>
<sequence>MRVLRRLVFVLLIGLIPVTVFAGDALHRLTHNDQDGLYLAILEKMDDTELSFRVEESVVSVENMSQDKWEPLEINHFRLKYSAIPEINMVGQRPEGDFFEVEEPYLVSLNKDGEDFRVEWGIFKLEKDEEGKFHLASHEGMNEYEKSVAKTIEVFINSKGQKIEFFPTSPKEQEHGSTEEVKTEEVPEEEVQTPLFQGGIGYLVLAGLFVLLILTKINRGRSY</sequence>
<comment type="caution">
    <text evidence="3">The sequence shown here is derived from an EMBL/GenBank/DDBJ whole genome shotgun (WGS) entry which is preliminary data.</text>
</comment>
<evidence type="ECO:0000313" key="3">
    <source>
        <dbReference type="EMBL" id="MFC4803947.1"/>
    </source>
</evidence>
<keyword evidence="2" id="KW-0472">Membrane</keyword>
<feature type="region of interest" description="Disordered" evidence="1">
    <location>
        <begin position="169"/>
        <end position="190"/>
    </location>
</feature>
<name>A0ABV9QJJ0_9FIRM</name>
<gene>
    <name evidence="3" type="ORF">ACFO4R_02525</name>
</gene>
<proteinExistence type="predicted"/>
<evidence type="ECO:0000313" key="4">
    <source>
        <dbReference type="Proteomes" id="UP001595916"/>
    </source>
</evidence>
<feature type="transmembrane region" description="Helical" evidence="2">
    <location>
        <begin position="195"/>
        <end position="214"/>
    </location>
</feature>
<organism evidence="3 4">
    <name type="scientific">Filifactor villosus</name>
    <dbReference type="NCBI Taxonomy" id="29374"/>
    <lineage>
        <taxon>Bacteria</taxon>
        <taxon>Bacillati</taxon>
        <taxon>Bacillota</taxon>
        <taxon>Clostridia</taxon>
        <taxon>Peptostreptococcales</taxon>
        <taxon>Filifactoraceae</taxon>
        <taxon>Filifactor</taxon>
    </lineage>
</organism>
<accession>A0ABV9QJJ0</accession>
<evidence type="ECO:0000256" key="2">
    <source>
        <dbReference type="SAM" id="Phobius"/>
    </source>
</evidence>
<dbReference type="EMBL" id="JBHSHL010000008">
    <property type="protein sequence ID" value="MFC4803947.1"/>
    <property type="molecule type" value="Genomic_DNA"/>
</dbReference>
<keyword evidence="4" id="KW-1185">Reference proteome</keyword>
<evidence type="ECO:0000256" key="1">
    <source>
        <dbReference type="SAM" id="MobiDB-lite"/>
    </source>
</evidence>
<feature type="compositionally biased region" description="Basic and acidic residues" evidence="1">
    <location>
        <begin position="171"/>
        <end position="185"/>
    </location>
</feature>
<keyword evidence="2" id="KW-0812">Transmembrane</keyword>
<dbReference type="Proteomes" id="UP001595916">
    <property type="component" value="Unassembled WGS sequence"/>
</dbReference>
<dbReference type="RefSeq" id="WP_379787424.1">
    <property type="nucleotide sequence ID" value="NZ_JBHSHL010000008.1"/>
</dbReference>